<proteinExistence type="predicted"/>
<dbReference type="EMBL" id="AZIL01002832">
    <property type="protein sequence ID" value="EWM20749.1"/>
    <property type="molecule type" value="Genomic_DNA"/>
</dbReference>
<dbReference type="AlphaFoldDB" id="W7TIK1"/>
<keyword evidence="2" id="KW-1185">Reference proteome</keyword>
<comment type="caution">
    <text evidence="1">The sequence shown here is derived from an EMBL/GenBank/DDBJ whole genome shotgun (WGS) entry which is preliminary data.</text>
</comment>
<sequence>MFVRSLLLLPRTATTEEGDRLSVLSCVGISLMLSSLGKAPSISLFVTVARVVALCIFTASCNGFWVGRFPPTAPLSRRSFFR</sequence>
<name>W7TIK1_9STRA</name>
<evidence type="ECO:0000313" key="2">
    <source>
        <dbReference type="Proteomes" id="UP000019335"/>
    </source>
</evidence>
<protein>
    <submittedName>
        <fullName evidence="1">Uncharacterized protein</fullName>
    </submittedName>
</protein>
<dbReference type="Proteomes" id="UP000019335">
    <property type="component" value="Unassembled WGS sequence"/>
</dbReference>
<gene>
    <name evidence="1" type="ORF">Naga_101375g1</name>
</gene>
<organism evidence="1 2">
    <name type="scientific">Nannochloropsis gaditana</name>
    <dbReference type="NCBI Taxonomy" id="72520"/>
    <lineage>
        <taxon>Eukaryota</taxon>
        <taxon>Sar</taxon>
        <taxon>Stramenopiles</taxon>
        <taxon>Ochrophyta</taxon>
        <taxon>Eustigmatophyceae</taxon>
        <taxon>Eustigmatales</taxon>
        <taxon>Monodopsidaceae</taxon>
        <taxon>Nannochloropsis</taxon>
    </lineage>
</organism>
<reference evidence="1 2" key="1">
    <citation type="journal article" date="2014" name="Mol. Plant">
        <title>Chromosome Scale Genome Assembly and Transcriptome Profiling of Nannochloropsis gaditana in Nitrogen Depletion.</title>
        <authorList>
            <person name="Corteggiani Carpinelli E."/>
            <person name="Telatin A."/>
            <person name="Vitulo N."/>
            <person name="Forcato C."/>
            <person name="D'Angelo M."/>
            <person name="Schiavon R."/>
            <person name="Vezzi A."/>
            <person name="Giacometti G.M."/>
            <person name="Morosinotto T."/>
            <person name="Valle G."/>
        </authorList>
    </citation>
    <scope>NUCLEOTIDE SEQUENCE [LARGE SCALE GENOMIC DNA]</scope>
    <source>
        <strain evidence="1 2">B-31</strain>
    </source>
</reference>
<evidence type="ECO:0000313" key="1">
    <source>
        <dbReference type="EMBL" id="EWM20749.1"/>
    </source>
</evidence>
<accession>W7TIK1</accession>